<dbReference type="Gene3D" id="3.50.50.60">
    <property type="entry name" value="FAD/NAD(P)-binding domain"/>
    <property type="match status" value="2"/>
</dbReference>
<dbReference type="Pfam" id="PF07992">
    <property type="entry name" value="Pyr_redox_2"/>
    <property type="match status" value="1"/>
</dbReference>
<dbReference type="PANTHER" id="PTHR48105">
    <property type="entry name" value="THIOREDOXIN REDUCTASE 1-RELATED-RELATED"/>
    <property type="match status" value="1"/>
</dbReference>
<proteinExistence type="predicted"/>
<dbReference type="InterPro" id="IPR036188">
    <property type="entry name" value="FAD/NAD-bd_sf"/>
</dbReference>
<evidence type="ECO:0000313" key="7">
    <source>
        <dbReference type="Proteomes" id="UP001326715"/>
    </source>
</evidence>
<gene>
    <name evidence="4" type="ORF">SAMN05661012_01021</name>
    <name evidence="5" type="ORF">SR876_05150</name>
</gene>
<keyword evidence="7" id="KW-1185">Reference proteome</keyword>
<evidence type="ECO:0000313" key="4">
    <source>
        <dbReference type="EMBL" id="SFW31012.1"/>
    </source>
</evidence>
<evidence type="ECO:0000256" key="2">
    <source>
        <dbReference type="ARBA" id="ARBA00023002"/>
    </source>
</evidence>
<keyword evidence="1" id="KW-0285">Flavoprotein</keyword>
<dbReference type="GO" id="GO:0016491">
    <property type="term" value="F:oxidoreductase activity"/>
    <property type="evidence" value="ECO:0007669"/>
    <property type="project" value="UniProtKB-KW"/>
</dbReference>
<sequence length="302" mass="32369">MDFEVIIVGGSYAGLQAGMTLGRARRNVLIIDSGKPCNAQTPHSHNFLTRDGETPAAIAKIAREQLKAYTTVQLRQGMAISAEKNSLGFSITTAAGEIFTTKKLIITTGIKDLLPEIPGVAECWGISVIHCPYCHGYEVANQPTGILGNGEGGFETVKLIQHWTKDLTLFTNGPATLSDEMQAQIRRKNIQIIETPVKGIIHENGHLSEVELSDGTKVPLKALYARLPFVQHSEIPAQLGCALTETGYIQVGDFGKTSVEGVYAAGDNCSMMRGVANAVAGGLAAAAFVNRELIWEEFDNAG</sequence>
<keyword evidence="2" id="KW-0560">Oxidoreductase</keyword>
<dbReference type="PRINTS" id="PR00469">
    <property type="entry name" value="PNDRDTASEII"/>
</dbReference>
<protein>
    <submittedName>
        <fullName evidence="5">NAD(P)/FAD-dependent oxidoreductase</fullName>
    </submittedName>
    <submittedName>
        <fullName evidence="4">Thioredoxin reductase</fullName>
    </submittedName>
</protein>
<dbReference type="Proteomes" id="UP001326715">
    <property type="component" value="Chromosome"/>
</dbReference>
<dbReference type="Proteomes" id="UP000183788">
    <property type="component" value="Unassembled WGS sequence"/>
</dbReference>
<name>A0A1K1N6P7_9BACT</name>
<organism evidence="4 6">
    <name type="scientific">Chitinophaga sancti</name>
    <dbReference type="NCBI Taxonomy" id="1004"/>
    <lineage>
        <taxon>Bacteria</taxon>
        <taxon>Pseudomonadati</taxon>
        <taxon>Bacteroidota</taxon>
        <taxon>Chitinophagia</taxon>
        <taxon>Chitinophagales</taxon>
        <taxon>Chitinophagaceae</taxon>
        <taxon>Chitinophaga</taxon>
    </lineage>
</organism>
<feature type="domain" description="FAD/NAD(P)-binding" evidence="3">
    <location>
        <begin position="4"/>
        <end position="281"/>
    </location>
</feature>
<dbReference type="RefSeq" id="WP_245801720.1">
    <property type="nucleotide sequence ID" value="NZ_CP139972.1"/>
</dbReference>
<accession>A0A1K1N6P7</accession>
<evidence type="ECO:0000256" key="1">
    <source>
        <dbReference type="ARBA" id="ARBA00022630"/>
    </source>
</evidence>
<dbReference type="InterPro" id="IPR023753">
    <property type="entry name" value="FAD/NAD-binding_dom"/>
</dbReference>
<dbReference type="InterPro" id="IPR050097">
    <property type="entry name" value="Ferredoxin-NADP_redctase_2"/>
</dbReference>
<reference evidence="5 7" key="2">
    <citation type="submission" date="2023-11" db="EMBL/GenBank/DDBJ databases">
        <title>MicrobeMod: A computational toolkit for identifying prokaryotic methylation and restriction-modification with nanopore sequencing.</title>
        <authorList>
            <person name="Crits-Christoph A."/>
            <person name="Kang S.C."/>
            <person name="Lee H."/>
            <person name="Ostrov N."/>
        </authorList>
    </citation>
    <scope>NUCLEOTIDE SEQUENCE [LARGE SCALE GENOMIC DNA]</scope>
    <source>
        <strain evidence="5 7">ATCC 23090</strain>
    </source>
</reference>
<dbReference type="EMBL" id="FPIZ01000003">
    <property type="protein sequence ID" value="SFW31012.1"/>
    <property type="molecule type" value="Genomic_DNA"/>
</dbReference>
<evidence type="ECO:0000313" key="5">
    <source>
        <dbReference type="EMBL" id="WQG90874.1"/>
    </source>
</evidence>
<dbReference type="AlphaFoldDB" id="A0A1K1N6P7"/>
<dbReference type="PRINTS" id="PR00368">
    <property type="entry name" value="FADPNR"/>
</dbReference>
<reference evidence="4 6" key="1">
    <citation type="submission" date="2016-11" db="EMBL/GenBank/DDBJ databases">
        <authorList>
            <person name="Jaros S."/>
            <person name="Januszkiewicz K."/>
            <person name="Wedrychowicz H."/>
        </authorList>
    </citation>
    <scope>NUCLEOTIDE SEQUENCE [LARGE SCALE GENOMIC DNA]</scope>
    <source>
        <strain evidence="4 6">DSM 784</strain>
    </source>
</reference>
<evidence type="ECO:0000259" key="3">
    <source>
        <dbReference type="Pfam" id="PF07992"/>
    </source>
</evidence>
<dbReference type="STRING" id="1004.SAMN05661012_01021"/>
<dbReference type="SUPFAM" id="SSF51905">
    <property type="entry name" value="FAD/NAD(P)-binding domain"/>
    <property type="match status" value="1"/>
</dbReference>
<dbReference type="EMBL" id="CP140154">
    <property type="protein sequence ID" value="WQG90874.1"/>
    <property type="molecule type" value="Genomic_DNA"/>
</dbReference>
<evidence type="ECO:0000313" key="6">
    <source>
        <dbReference type="Proteomes" id="UP000183788"/>
    </source>
</evidence>